<reference evidence="9 10" key="1">
    <citation type="submission" date="2020-07" db="EMBL/GenBank/DDBJ databases">
        <authorList>
            <person name="Feng X."/>
        </authorList>
    </citation>
    <scope>NUCLEOTIDE SEQUENCE [LARGE SCALE GENOMIC DNA]</scope>
    <source>
        <strain evidence="9 10">JCM23202</strain>
    </source>
</reference>
<comment type="cofactor">
    <cofactor evidence="3">
        <name>Co(2+)</name>
        <dbReference type="ChEBI" id="CHEBI:48828"/>
    </cofactor>
</comment>
<evidence type="ECO:0000313" key="10">
    <source>
        <dbReference type="Proteomes" id="UP000526501"/>
    </source>
</evidence>
<dbReference type="AlphaFoldDB" id="A0A7X1B9F4"/>
<evidence type="ECO:0000256" key="7">
    <source>
        <dbReference type="ARBA" id="ARBA00022801"/>
    </source>
</evidence>
<dbReference type="Pfam" id="PF13023">
    <property type="entry name" value="HD_3"/>
    <property type="match status" value="1"/>
</dbReference>
<dbReference type="PANTHER" id="PTHR11845:SF13">
    <property type="entry name" value="5'-DEOXYNUCLEOTIDASE HDDC2"/>
    <property type="match status" value="1"/>
</dbReference>
<dbReference type="GO" id="GO:0002953">
    <property type="term" value="F:5'-deoxynucleotidase activity"/>
    <property type="evidence" value="ECO:0007669"/>
    <property type="project" value="UniProtKB-EC"/>
</dbReference>
<keyword evidence="10" id="KW-1185">Reference proteome</keyword>
<dbReference type="Gene3D" id="1.10.3210.10">
    <property type="entry name" value="Hypothetical protein af1432"/>
    <property type="match status" value="1"/>
</dbReference>
<dbReference type="GO" id="GO:0005737">
    <property type="term" value="C:cytoplasm"/>
    <property type="evidence" value="ECO:0007669"/>
    <property type="project" value="TreeGrafter"/>
</dbReference>
<comment type="caution">
    <text evidence="9">The sequence shown here is derived from an EMBL/GenBank/DDBJ whole genome shotgun (WGS) entry which is preliminary data.</text>
</comment>
<comment type="catalytic activity">
    <reaction evidence="1">
        <text>a 2'-deoxyribonucleoside 5'-phosphate + H2O = a 2'-deoxyribonucleoside + phosphate</text>
        <dbReference type="Rhea" id="RHEA:36167"/>
        <dbReference type="ChEBI" id="CHEBI:15377"/>
        <dbReference type="ChEBI" id="CHEBI:18274"/>
        <dbReference type="ChEBI" id="CHEBI:43474"/>
        <dbReference type="ChEBI" id="CHEBI:65317"/>
        <dbReference type="EC" id="3.1.3.89"/>
    </reaction>
</comment>
<evidence type="ECO:0000256" key="4">
    <source>
        <dbReference type="ARBA" id="ARBA00011738"/>
    </source>
</evidence>
<dbReference type="RefSeq" id="WP_185661992.1">
    <property type="nucleotide sequence ID" value="NZ_CAWPOO010000013.1"/>
</dbReference>
<dbReference type="EMBL" id="JACHVC010000013">
    <property type="protein sequence ID" value="MBC2608140.1"/>
    <property type="molecule type" value="Genomic_DNA"/>
</dbReference>
<dbReference type="GO" id="GO:0046872">
    <property type="term" value="F:metal ion binding"/>
    <property type="evidence" value="ECO:0007669"/>
    <property type="project" value="UniProtKB-KW"/>
</dbReference>
<gene>
    <name evidence="9" type="ORF">H5P27_18945</name>
</gene>
<comment type="subunit">
    <text evidence="4">Homodimer.</text>
</comment>
<evidence type="ECO:0000259" key="8">
    <source>
        <dbReference type="SMART" id="SM00471"/>
    </source>
</evidence>
<comment type="cofactor">
    <cofactor evidence="2">
        <name>Mn(2+)</name>
        <dbReference type="ChEBI" id="CHEBI:29035"/>
    </cofactor>
</comment>
<proteinExistence type="predicted"/>
<evidence type="ECO:0000256" key="1">
    <source>
        <dbReference type="ARBA" id="ARBA00001638"/>
    </source>
</evidence>
<evidence type="ECO:0000256" key="3">
    <source>
        <dbReference type="ARBA" id="ARBA00001941"/>
    </source>
</evidence>
<dbReference type="Proteomes" id="UP000526501">
    <property type="component" value="Unassembled WGS sequence"/>
</dbReference>
<dbReference type="InterPro" id="IPR003607">
    <property type="entry name" value="HD/PDEase_dom"/>
</dbReference>
<organism evidence="9 10">
    <name type="scientific">Pelagicoccus albus</name>
    <dbReference type="NCBI Taxonomy" id="415222"/>
    <lineage>
        <taxon>Bacteria</taxon>
        <taxon>Pseudomonadati</taxon>
        <taxon>Verrucomicrobiota</taxon>
        <taxon>Opitutia</taxon>
        <taxon>Puniceicoccales</taxon>
        <taxon>Pelagicoccaceae</taxon>
        <taxon>Pelagicoccus</taxon>
    </lineage>
</organism>
<dbReference type="SMART" id="SM00471">
    <property type="entry name" value="HDc"/>
    <property type="match status" value="1"/>
</dbReference>
<keyword evidence="7" id="KW-0378">Hydrolase</keyword>
<evidence type="ECO:0000256" key="2">
    <source>
        <dbReference type="ARBA" id="ARBA00001936"/>
    </source>
</evidence>
<feature type="domain" description="HD/PDEase" evidence="8">
    <location>
        <begin position="35"/>
        <end position="154"/>
    </location>
</feature>
<dbReference type="InterPro" id="IPR006674">
    <property type="entry name" value="HD_domain"/>
</dbReference>
<evidence type="ECO:0000256" key="5">
    <source>
        <dbReference type="ARBA" id="ARBA00012964"/>
    </source>
</evidence>
<name>A0A7X1B9F4_9BACT</name>
<dbReference type="InterPro" id="IPR039356">
    <property type="entry name" value="YfbR/HDDC2"/>
</dbReference>
<dbReference type="PANTHER" id="PTHR11845">
    <property type="entry name" value="5'-DEOXYNUCLEOTIDASE HDDC2"/>
    <property type="match status" value="1"/>
</dbReference>
<protein>
    <recommendedName>
        <fullName evidence="5">5'-deoxynucleotidase</fullName>
        <ecNumber evidence="5">3.1.3.89</ecNumber>
    </recommendedName>
</protein>
<evidence type="ECO:0000313" key="9">
    <source>
        <dbReference type="EMBL" id="MBC2608140.1"/>
    </source>
</evidence>
<keyword evidence="6" id="KW-0479">Metal-binding</keyword>
<accession>A0A7X1B9F4</accession>
<sequence>MPDSSNRLAQQMAFIIEADKLKNIFRQSYISDASRRENDAEHSWHLALMAITLYEHANTPELDLLKILRMVTIHDIVEIDAGDTYIYDEVHKQDQEEREQRAADRLFGMLPDDQALSFRAIWDEFEEGETPEARFAKAIDRLHPMLLNYLAEGKTWKKHDVAASQVRAINCKIDKGSHDLWTFAQDLIEKAVAEGLLRDA</sequence>
<evidence type="ECO:0000256" key="6">
    <source>
        <dbReference type="ARBA" id="ARBA00022723"/>
    </source>
</evidence>
<dbReference type="EC" id="3.1.3.89" evidence="5"/>
<dbReference type="SUPFAM" id="SSF109604">
    <property type="entry name" value="HD-domain/PDEase-like"/>
    <property type="match status" value="1"/>
</dbReference>